<evidence type="ECO:0000256" key="1">
    <source>
        <dbReference type="SAM" id="Coils"/>
    </source>
</evidence>
<dbReference type="RefSeq" id="WP_062067264.1">
    <property type="nucleotide sequence ID" value="NZ_CP013264.1"/>
</dbReference>
<dbReference type="KEGG" id="sbd:ATN00_17985"/>
<protein>
    <submittedName>
        <fullName evidence="2">Uncharacterized protein</fullName>
    </submittedName>
</protein>
<dbReference type="EMBL" id="CP013264">
    <property type="protein sequence ID" value="ALR21899.1"/>
    <property type="molecule type" value="Genomic_DNA"/>
</dbReference>
<proteinExistence type="predicted"/>
<keyword evidence="3" id="KW-1185">Reference proteome</keyword>
<sequence length="250" mass="26545">MVDGSVSGNELMLRPASAWFGGIQASGTVSGSKLTLTNKNVTLTADRSSLEKYQEAVAKLKGDAGEQQKRIAVTNANAAQQEAQARAEKQMADMATEVNNLAERLRLAATKLGEAVSRSPNFGKQAMANTARISQLVQRANGQSDLARNQLAVAANQIEVDTNQIEVARSQYAIGLNGIVEAAKDAATSVGKLCGSNPPAQLGAVCGDAMAAVNTFKDAFIRSTKTFTPYKQQVQAEMDRQNKLSQRIEG</sequence>
<keyword evidence="1" id="KW-0175">Coiled coil</keyword>
<reference evidence="2 3" key="1">
    <citation type="submission" date="2015-11" db="EMBL/GenBank/DDBJ databases">
        <title>A Two-component Flavoprotein Monooxygenase System MeaXY Responsible for para-Hydroxylation of 2-Methyl-6-ethylaniline and 2,6-Diethylaniline in Sphingobium baderi DE-13.</title>
        <authorList>
            <person name="Cheng M."/>
            <person name="Meng Q."/>
            <person name="Yang Y."/>
            <person name="Chu C."/>
            <person name="Yan X."/>
            <person name="He J."/>
            <person name="Li S."/>
        </authorList>
    </citation>
    <scope>NUCLEOTIDE SEQUENCE [LARGE SCALE GENOMIC DNA]</scope>
    <source>
        <strain evidence="2 3">DE-13</strain>
    </source>
</reference>
<name>A0A0S3F2L3_9SPHN</name>
<gene>
    <name evidence="2" type="ORF">ATN00_17985</name>
</gene>
<evidence type="ECO:0000313" key="3">
    <source>
        <dbReference type="Proteomes" id="UP000056968"/>
    </source>
</evidence>
<evidence type="ECO:0000313" key="2">
    <source>
        <dbReference type="EMBL" id="ALR21899.1"/>
    </source>
</evidence>
<organism evidence="2 3">
    <name type="scientific">Sphingobium baderi</name>
    <dbReference type="NCBI Taxonomy" id="1332080"/>
    <lineage>
        <taxon>Bacteria</taxon>
        <taxon>Pseudomonadati</taxon>
        <taxon>Pseudomonadota</taxon>
        <taxon>Alphaproteobacteria</taxon>
        <taxon>Sphingomonadales</taxon>
        <taxon>Sphingomonadaceae</taxon>
        <taxon>Sphingobium</taxon>
    </lineage>
</organism>
<accession>A0A0S3F2L3</accession>
<dbReference type="Proteomes" id="UP000056968">
    <property type="component" value="Chromosome"/>
</dbReference>
<feature type="coiled-coil region" evidence="1">
    <location>
        <begin position="50"/>
        <end position="104"/>
    </location>
</feature>
<dbReference type="AlphaFoldDB" id="A0A0S3F2L3"/>